<dbReference type="KEGG" id="mag:amb2113"/>
<organism evidence="1 2">
    <name type="scientific">Paramagnetospirillum magneticum (strain ATCC 700264 / AMB-1)</name>
    <name type="common">Magnetospirillum magneticum</name>
    <dbReference type="NCBI Taxonomy" id="342108"/>
    <lineage>
        <taxon>Bacteria</taxon>
        <taxon>Pseudomonadati</taxon>
        <taxon>Pseudomonadota</taxon>
        <taxon>Alphaproteobacteria</taxon>
        <taxon>Rhodospirillales</taxon>
        <taxon>Magnetospirillaceae</taxon>
        <taxon>Paramagnetospirillum</taxon>
    </lineage>
</organism>
<dbReference type="Proteomes" id="UP000007058">
    <property type="component" value="Chromosome"/>
</dbReference>
<protein>
    <recommendedName>
        <fullName evidence="3">Tyrosine specific protein phosphatases domain-containing protein</fullName>
    </recommendedName>
</protein>
<reference evidence="1 2" key="1">
    <citation type="journal article" date="2005" name="DNA Res.">
        <title>Complete genome sequence of the facultative anaerobic magnetotactic bacterium Magnetospirillum sp. strain AMB-1.</title>
        <authorList>
            <person name="Matsunaga T."/>
            <person name="Okamura Y."/>
            <person name="Fukuda Y."/>
            <person name="Wahyudi A.T."/>
            <person name="Murase Y."/>
            <person name="Takeyama H."/>
        </authorList>
    </citation>
    <scope>NUCLEOTIDE SEQUENCE [LARGE SCALE GENOMIC DNA]</scope>
    <source>
        <strain evidence="2">ATCC 700264 / AMB-1</strain>
    </source>
</reference>
<evidence type="ECO:0000313" key="2">
    <source>
        <dbReference type="Proteomes" id="UP000007058"/>
    </source>
</evidence>
<evidence type="ECO:0000313" key="1">
    <source>
        <dbReference type="EMBL" id="BAE50917.1"/>
    </source>
</evidence>
<name>Q2W5F8_PARM1</name>
<accession>Q2W5F8</accession>
<dbReference type="STRING" id="342108.amb2113"/>
<dbReference type="EMBL" id="AP007255">
    <property type="protein sequence ID" value="BAE50917.1"/>
    <property type="molecule type" value="Genomic_DNA"/>
</dbReference>
<evidence type="ECO:0008006" key="3">
    <source>
        <dbReference type="Google" id="ProtNLM"/>
    </source>
</evidence>
<dbReference type="HOGENOM" id="CLU_1501757_0_0_5"/>
<dbReference type="AlphaFoldDB" id="Q2W5F8"/>
<proteinExistence type="predicted"/>
<gene>
    <name evidence="1" type="ordered locus">amb2113</name>
</gene>
<dbReference type="OrthoDB" id="7346008at2"/>
<sequence length="179" mass="19216">MLVSAFRTGEFEGMAPRGNAAVLRICDPTDDWRVEGRGLAGAGWGASLTLAFWDMDSSALGVKGHLITRLWGRNRAVFEALAGRLFGTDIPWRPFIAADAIAIAAFADSLADKGIAELLVVCRNGRGRSGTVGRWLAHRLGARFATSGDDRDSGYIRETLDRIAGSTPNRIEPTLTQAA</sequence>
<keyword evidence="2" id="KW-1185">Reference proteome</keyword>